<comment type="caution">
    <text evidence="2">The sequence shown here is derived from an EMBL/GenBank/DDBJ whole genome shotgun (WGS) entry which is preliminary data.</text>
</comment>
<dbReference type="RefSeq" id="WP_286852863.1">
    <property type="nucleotide sequence ID" value="NZ_CAXQWG010000221.1"/>
</dbReference>
<dbReference type="Pfam" id="PF19625">
    <property type="entry name" value="DUF6130"/>
    <property type="match status" value="1"/>
</dbReference>
<dbReference type="Gene3D" id="2.60.120.260">
    <property type="entry name" value="Galactose-binding domain-like"/>
    <property type="match status" value="1"/>
</dbReference>
<dbReference type="InterPro" id="IPR046133">
    <property type="entry name" value="DUF6130"/>
</dbReference>
<dbReference type="Pfam" id="PF18962">
    <property type="entry name" value="Por_Secre_tail"/>
    <property type="match status" value="1"/>
</dbReference>
<name>A0A3C0F8Z7_9FLAO</name>
<reference evidence="2 3" key="1">
    <citation type="journal article" date="2018" name="Nat. Biotechnol.">
        <title>A standardized bacterial taxonomy based on genome phylogeny substantially revises the tree of life.</title>
        <authorList>
            <person name="Parks D.H."/>
            <person name="Chuvochina M."/>
            <person name="Waite D.W."/>
            <person name="Rinke C."/>
            <person name="Skarshewski A."/>
            <person name="Chaumeil P.A."/>
            <person name="Hugenholtz P."/>
        </authorList>
    </citation>
    <scope>NUCLEOTIDE SEQUENCE [LARGE SCALE GENOMIC DNA]</scope>
    <source>
        <strain evidence="2">UBA10227</strain>
    </source>
</reference>
<dbReference type="SUPFAM" id="SSF49785">
    <property type="entry name" value="Galactose-binding domain-like"/>
    <property type="match status" value="1"/>
</dbReference>
<dbReference type="AlphaFoldDB" id="A0A3C0F8Z7"/>
<organism evidence="2 3">
    <name type="scientific">Xanthomarina gelatinilytica</name>
    <dbReference type="NCBI Taxonomy" id="1137281"/>
    <lineage>
        <taxon>Bacteria</taxon>
        <taxon>Pseudomonadati</taxon>
        <taxon>Bacteroidota</taxon>
        <taxon>Flavobacteriia</taxon>
        <taxon>Flavobacteriales</taxon>
        <taxon>Flavobacteriaceae</taxon>
        <taxon>Xanthomarina</taxon>
    </lineage>
</organism>
<evidence type="ECO:0000256" key="1">
    <source>
        <dbReference type="ARBA" id="ARBA00022729"/>
    </source>
</evidence>
<dbReference type="Proteomes" id="UP000263268">
    <property type="component" value="Unassembled WGS sequence"/>
</dbReference>
<dbReference type="NCBIfam" id="TIGR04183">
    <property type="entry name" value="Por_Secre_tail"/>
    <property type="match status" value="1"/>
</dbReference>
<keyword evidence="1" id="KW-0732">Signal</keyword>
<evidence type="ECO:0000313" key="2">
    <source>
        <dbReference type="EMBL" id="HCY80661.1"/>
    </source>
</evidence>
<proteinExistence type="predicted"/>
<dbReference type="EMBL" id="DPRK01000050">
    <property type="protein sequence ID" value="HCY80661.1"/>
    <property type="molecule type" value="Genomic_DNA"/>
</dbReference>
<gene>
    <name evidence="2" type="ORF">DHV22_03165</name>
</gene>
<protein>
    <submittedName>
        <fullName evidence="2">Uncharacterized protein</fullName>
    </submittedName>
</protein>
<evidence type="ECO:0000313" key="3">
    <source>
        <dbReference type="Proteomes" id="UP000263268"/>
    </source>
</evidence>
<dbReference type="InterPro" id="IPR008979">
    <property type="entry name" value="Galactose-bd-like_sf"/>
</dbReference>
<dbReference type="InterPro" id="IPR026444">
    <property type="entry name" value="Secre_tail"/>
</dbReference>
<accession>A0A3C0F8Z7</accession>
<sequence>MKKIYFLLITFITTAFTFGQNIAVNGGFESWTGGVVDSWTSESGTTLTQETTIVAEGSSAINFEVTTGTQSNTDFRQSVPVQAGLVYDVSVQIYQVDALSQARLYADGYQGYSDETLVGVWQTLSYEYTATTTGNVDFGLRFYDVSGFVDSSTIIADDFQIVAQSTPSIAVTAPTDGALLYTSDVDVEISVQNFDIPTDGHIHYTVDGGSVIMKYDTNPINLTGLAAGTHTVNLELVDTNHNPLGSPVTTSVSFTIAEVQTLPFLESFDYTVGEALANQPAWTNYFSGDDVLIEAGNLSYSSLNGVGNSISFDGSGADPVVDFTPTSSGTIYASFMLKVTSIDAAPQDGYFAVLRNDGGSYESRLWISPTGASTYQIGISNGGTLTQITSGTDFSVNDEIFIVFNYDIDNDTVNAWVNPSLGVAEPAADVSEASTSSGNTFTQFLIRQDSPSETPGIVMDELRIGTQWANVTPTTLSVANVQANQFSVYPNPTSTGFVNISSKTDDIINVAVFDILGKQVLNNVVNNNRLDVSTLTTGVYIMKISQNGQVITKKLVVK</sequence>